<dbReference type="Proteomes" id="UP000614287">
    <property type="component" value="Unassembled WGS sequence"/>
</dbReference>
<evidence type="ECO:0008006" key="3">
    <source>
        <dbReference type="Google" id="ProtNLM"/>
    </source>
</evidence>
<accession>A0A8J3CJ18</accession>
<reference evidence="1" key="1">
    <citation type="journal article" date="2014" name="Int. J. Syst. Evol. Microbiol.">
        <title>Complete genome sequence of Corynebacterium casei LMG S-19264T (=DSM 44701T), isolated from a smear-ripened cheese.</title>
        <authorList>
            <consortium name="US DOE Joint Genome Institute (JGI-PGF)"/>
            <person name="Walter F."/>
            <person name="Albersmeier A."/>
            <person name="Kalinowski J."/>
            <person name="Ruckert C."/>
        </authorList>
    </citation>
    <scope>NUCLEOTIDE SEQUENCE</scope>
    <source>
        <strain evidence="1">KCTC 32501</strain>
    </source>
</reference>
<sequence>MTDQSIIEATEKWLTRAVIGLNLCPFAKAVHTKKQIRYVVCHADNKADLELALAQELALLASTPTHEIDTTLLIHPFVLTDFFDYNDFLSDTESLLTRMELDGEIQIASFHPDYQFADAPPDDISHYTNRSPYPTLHLIREASIDRAVAAYPDAAVIYERNIETLNQLGLDGWRRIMSE</sequence>
<evidence type="ECO:0000313" key="1">
    <source>
        <dbReference type="EMBL" id="GHA78940.1"/>
    </source>
</evidence>
<name>A0A8J3CJ18_9BURK</name>
<proteinExistence type="predicted"/>
<dbReference type="AlphaFoldDB" id="A0A8J3CJ18"/>
<keyword evidence="2" id="KW-1185">Reference proteome</keyword>
<organism evidence="1 2">
    <name type="scientific">Formosimonas limnophila</name>
    <dbReference type="NCBI Taxonomy" id="1384487"/>
    <lineage>
        <taxon>Bacteria</taxon>
        <taxon>Pseudomonadati</taxon>
        <taxon>Pseudomonadota</taxon>
        <taxon>Betaproteobacteria</taxon>
        <taxon>Burkholderiales</taxon>
        <taxon>Burkholderiaceae</taxon>
        <taxon>Formosimonas</taxon>
    </lineage>
</organism>
<dbReference type="Pfam" id="PF07209">
    <property type="entry name" value="DUF1415"/>
    <property type="match status" value="1"/>
</dbReference>
<comment type="caution">
    <text evidence="1">The sequence shown here is derived from an EMBL/GenBank/DDBJ whole genome shotgun (WGS) entry which is preliminary data.</text>
</comment>
<dbReference type="EMBL" id="BMZG01000013">
    <property type="protein sequence ID" value="GHA78940.1"/>
    <property type="molecule type" value="Genomic_DNA"/>
</dbReference>
<dbReference type="InterPro" id="IPR009858">
    <property type="entry name" value="DUF1415"/>
</dbReference>
<protein>
    <recommendedName>
        <fullName evidence="3">DUF1415 domain-containing protein</fullName>
    </recommendedName>
</protein>
<gene>
    <name evidence="1" type="ORF">GCM10009007_20050</name>
</gene>
<reference evidence="1" key="2">
    <citation type="submission" date="2020-09" db="EMBL/GenBank/DDBJ databases">
        <authorList>
            <person name="Sun Q."/>
            <person name="Kim S."/>
        </authorList>
    </citation>
    <scope>NUCLEOTIDE SEQUENCE</scope>
    <source>
        <strain evidence="1">KCTC 32501</strain>
    </source>
</reference>
<dbReference type="RefSeq" id="WP_189493831.1">
    <property type="nucleotide sequence ID" value="NZ_BMZG01000013.1"/>
</dbReference>
<evidence type="ECO:0000313" key="2">
    <source>
        <dbReference type="Proteomes" id="UP000614287"/>
    </source>
</evidence>